<evidence type="ECO:0000313" key="1">
    <source>
        <dbReference type="EMBL" id="OEG16159.1"/>
    </source>
</evidence>
<proteinExistence type="predicted"/>
<sequence length="66" mass="7819">MEKMIEYIIKKNKMKIEGNERALENGMSCLMTSAINVVRNNTLTGNERYIKKYNRRTRDKKFAFGK</sequence>
<organism evidence="1 2">
    <name type="scientific">Enterococcus termitis</name>
    <dbReference type="NCBI Taxonomy" id="332950"/>
    <lineage>
        <taxon>Bacteria</taxon>
        <taxon>Bacillati</taxon>
        <taxon>Bacillota</taxon>
        <taxon>Bacilli</taxon>
        <taxon>Lactobacillales</taxon>
        <taxon>Enterococcaceae</taxon>
        <taxon>Enterococcus</taxon>
    </lineage>
</organism>
<comment type="caution">
    <text evidence="1">The sequence shown here is derived from an EMBL/GenBank/DDBJ whole genome shotgun (WGS) entry which is preliminary data.</text>
</comment>
<name>A0A1E5GU19_9ENTE</name>
<keyword evidence="2" id="KW-1185">Reference proteome</keyword>
<dbReference type="EMBL" id="MIJY01000013">
    <property type="protein sequence ID" value="OEG16159.1"/>
    <property type="molecule type" value="Genomic_DNA"/>
</dbReference>
<evidence type="ECO:0000313" key="2">
    <source>
        <dbReference type="Proteomes" id="UP000095094"/>
    </source>
</evidence>
<dbReference type="AlphaFoldDB" id="A0A1E5GU19"/>
<dbReference type="OrthoDB" id="10001895at2"/>
<protein>
    <submittedName>
        <fullName evidence="1">Uncharacterized protein</fullName>
    </submittedName>
</protein>
<gene>
    <name evidence="1" type="ORF">BCR25_18360</name>
</gene>
<dbReference type="RefSeq" id="WP_069663368.1">
    <property type="nucleotide sequence ID" value="NZ_JBHUJJ010000001.1"/>
</dbReference>
<accession>A0A1E5GU19</accession>
<reference evidence="2" key="1">
    <citation type="submission" date="2016-09" db="EMBL/GenBank/DDBJ databases">
        <authorList>
            <person name="Gulvik C.A."/>
        </authorList>
    </citation>
    <scope>NUCLEOTIDE SEQUENCE [LARGE SCALE GENOMIC DNA]</scope>
    <source>
        <strain evidence="2">LMG 8895</strain>
    </source>
</reference>
<dbReference type="Proteomes" id="UP000095094">
    <property type="component" value="Unassembled WGS sequence"/>
</dbReference>